<dbReference type="GO" id="GO:0005737">
    <property type="term" value="C:cytoplasm"/>
    <property type="evidence" value="ECO:0007669"/>
    <property type="project" value="TreeGrafter"/>
</dbReference>
<proteinExistence type="predicted"/>
<organism evidence="3 4">
    <name type="scientific">Desulfosarcina alkanivorans</name>
    <dbReference type="NCBI Taxonomy" id="571177"/>
    <lineage>
        <taxon>Bacteria</taxon>
        <taxon>Pseudomonadati</taxon>
        <taxon>Thermodesulfobacteriota</taxon>
        <taxon>Desulfobacteria</taxon>
        <taxon>Desulfobacterales</taxon>
        <taxon>Desulfosarcinaceae</taxon>
        <taxon>Desulfosarcina</taxon>
    </lineage>
</organism>
<protein>
    <recommendedName>
        <fullName evidence="2">NADP-dependent oxidoreductase domain-containing protein</fullName>
    </recommendedName>
</protein>
<dbReference type="GO" id="GO:0016491">
    <property type="term" value="F:oxidoreductase activity"/>
    <property type="evidence" value="ECO:0007669"/>
    <property type="project" value="UniProtKB-KW"/>
</dbReference>
<name>A0A5K7YWH5_9BACT</name>
<evidence type="ECO:0000259" key="2">
    <source>
        <dbReference type="Pfam" id="PF00248"/>
    </source>
</evidence>
<feature type="domain" description="NADP-dependent oxidoreductase" evidence="2">
    <location>
        <begin position="16"/>
        <end position="139"/>
    </location>
</feature>
<dbReference type="KEGG" id="dalk:DSCA_45840"/>
<dbReference type="PANTHER" id="PTHR43625">
    <property type="entry name" value="AFLATOXIN B1 ALDEHYDE REDUCTASE"/>
    <property type="match status" value="1"/>
</dbReference>
<reference evidence="3 4" key="1">
    <citation type="submission" date="2019-11" db="EMBL/GenBank/DDBJ databases">
        <title>Comparative genomics of hydrocarbon-degrading Desulfosarcina strains.</title>
        <authorList>
            <person name="Watanabe M."/>
            <person name="Kojima H."/>
            <person name="Fukui M."/>
        </authorList>
    </citation>
    <scope>NUCLEOTIDE SEQUENCE [LARGE SCALE GENOMIC DNA]</scope>
    <source>
        <strain evidence="3 4">PL12</strain>
    </source>
</reference>
<dbReference type="InterPro" id="IPR023210">
    <property type="entry name" value="NADP_OxRdtase_dom"/>
</dbReference>
<dbReference type="InterPro" id="IPR050791">
    <property type="entry name" value="Aldo-Keto_reductase"/>
</dbReference>
<dbReference type="Gene3D" id="3.20.20.100">
    <property type="entry name" value="NADP-dependent oxidoreductase domain"/>
    <property type="match status" value="2"/>
</dbReference>
<evidence type="ECO:0000313" key="4">
    <source>
        <dbReference type="Proteomes" id="UP000427906"/>
    </source>
</evidence>
<keyword evidence="1" id="KW-0560">Oxidoreductase</keyword>
<dbReference type="SUPFAM" id="SSF51430">
    <property type="entry name" value="NAD(P)-linked oxidoreductase"/>
    <property type="match status" value="1"/>
</dbReference>
<evidence type="ECO:0000313" key="3">
    <source>
        <dbReference type="EMBL" id="BBO70654.1"/>
    </source>
</evidence>
<sequence length="227" mass="24937">MRQRRLGNSGLHVSVIGLGCWGMSHAYGPAEERESLATLEKALDLGINFLDTADVYGHGHNERLIARVLKTRRPEAVVATKFGFVGEEHGAVGVCGRPDYVRTACEGSLKRLGIDVIDLYYLPRRDPGVPIEETVGAMQRNRSLIDRLNRLSRTCGHSPAQLALAWLLARDPSIVPIPGMKRRPYLTENAAAADLRLRPETLAALDALGEGVAGERHNAQNLRFVEK</sequence>
<evidence type="ECO:0000256" key="1">
    <source>
        <dbReference type="ARBA" id="ARBA00023002"/>
    </source>
</evidence>
<dbReference type="PANTHER" id="PTHR43625:SF40">
    <property type="entry name" value="ALDO-KETO REDUCTASE YAKC [NADP(+)]"/>
    <property type="match status" value="1"/>
</dbReference>
<keyword evidence="4" id="KW-1185">Reference proteome</keyword>
<dbReference type="InterPro" id="IPR036812">
    <property type="entry name" value="NAD(P)_OxRdtase_dom_sf"/>
</dbReference>
<dbReference type="Pfam" id="PF00248">
    <property type="entry name" value="Aldo_ket_red"/>
    <property type="match status" value="1"/>
</dbReference>
<dbReference type="EMBL" id="AP021874">
    <property type="protein sequence ID" value="BBO70654.1"/>
    <property type="molecule type" value="Genomic_DNA"/>
</dbReference>
<dbReference type="Proteomes" id="UP000427906">
    <property type="component" value="Chromosome"/>
</dbReference>
<dbReference type="PROSITE" id="PS51257">
    <property type="entry name" value="PROKAR_LIPOPROTEIN"/>
    <property type="match status" value="1"/>
</dbReference>
<dbReference type="AlphaFoldDB" id="A0A5K7YWH5"/>
<dbReference type="OrthoDB" id="5328358at2"/>
<accession>A0A5K7YWH5</accession>
<gene>
    <name evidence="3" type="ORF">DSCA_45840</name>
</gene>